<dbReference type="OrthoDB" id="9790048at2"/>
<proteinExistence type="predicted"/>
<evidence type="ECO:0000313" key="5">
    <source>
        <dbReference type="Proteomes" id="UP000056905"/>
    </source>
</evidence>
<dbReference type="RefSeq" id="WP_062149637.1">
    <property type="nucleotide sequence ID" value="NZ_CP013002.1"/>
</dbReference>
<evidence type="ECO:0000313" key="4">
    <source>
        <dbReference type="EMBL" id="ALL14636.1"/>
    </source>
</evidence>
<organism evidence="4 5">
    <name type="scientific">Caulobacter henricii</name>
    <dbReference type="NCBI Taxonomy" id="69395"/>
    <lineage>
        <taxon>Bacteria</taxon>
        <taxon>Pseudomonadati</taxon>
        <taxon>Pseudomonadota</taxon>
        <taxon>Alphaproteobacteria</taxon>
        <taxon>Caulobacterales</taxon>
        <taxon>Caulobacteraceae</taxon>
        <taxon>Caulobacter</taxon>
    </lineage>
</organism>
<dbReference type="PANTHER" id="PTHR30570:SF1">
    <property type="entry name" value="PHOSPHATE-BINDING PROTEIN PSTS"/>
    <property type="match status" value="1"/>
</dbReference>
<evidence type="ECO:0000256" key="1">
    <source>
        <dbReference type="ARBA" id="ARBA00022729"/>
    </source>
</evidence>
<evidence type="ECO:0000259" key="3">
    <source>
        <dbReference type="Pfam" id="PF12849"/>
    </source>
</evidence>
<dbReference type="KEGG" id="chq:AQ619_15460"/>
<dbReference type="InterPro" id="IPR024370">
    <property type="entry name" value="PBP_domain"/>
</dbReference>
<dbReference type="Proteomes" id="UP000056905">
    <property type="component" value="Chromosome"/>
</dbReference>
<dbReference type="PANTHER" id="PTHR30570">
    <property type="entry name" value="PERIPLASMIC PHOSPHATE BINDING COMPONENT OF PHOSPHATE ABC TRANSPORTER"/>
    <property type="match status" value="1"/>
</dbReference>
<dbReference type="AlphaFoldDB" id="A0A0P0P261"/>
<gene>
    <name evidence="4" type="ORF">AQ619_15460</name>
</gene>
<dbReference type="Gene3D" id="3.40.190.10">
    <property type="entry name" value="Periplasmic binding protein-like II"/>
    <property type="match status" value="2"/>
</dbReference>
<evidence type="ECO:0000256" key="2">
    <source>
        <dbReference type="SAM" id="SignalP"/>
    </source>
</evidence>
<sequence length="347" mass="36542">MKKLLSCAAAAVALSGLAAVPAHAARDYVWAGGSSTVFPFATRVAENYAKKTGKKAPKVESLGTGGGIKLFCGGNGEGFPDIATASRPMKKSEFDACAGKGVKDIIQIKIGFDGIVVATDKDGADYNFKTEHLYLGLSAQVLKGGQFVKNTSNSWDDVGPGLPGNRIQVYGPPPTSGTRDAFVELAIEAGARKFPTVDELRSNNEKLFKAKVDPLRADGWIDAGENDNAIVGTLTKTPGALGVFGWSFLEENMDKVKGASINGVKPSPQTISDGSYPLARSLYIYVKKANLGVTPGLNEFVTEFTSDAATGRGGYLQGRGLIPLPPGQHENNKNVVKNKTTMARPAS</sequence>
<reference evidence="4 5" key="1">
    <citation type="submission" date="2015-10" db="EMBL/GenBank/DDBJ databases">
        <title>Conservation of the essential genome among Caulobacter and Brevundimonas species.</title>
        <authorList>
            <person name="Scott D."/>
            <person name="Ely B."/>
        </authorList>
    </citation>
    <scope>NUCLEOTIDE SEQUENCE [LARGE SCALE GENOMIC DNA]</scope>
    <source>
        <strain evidence="4 5">CB4</strain>
    </source>
</reference>
<name>A0A0P0P261_9CAUL</name>
<keyword evidence="5" id="KW-1185">Reference proteome</keyword>
<dbReference type="InterPro" id="IPR050811">
    <property type="entry name" value="Phosphate_ABC_transporter"/>
</dbReference>
<dbReference type="Pfam" id="PF12849">
    <property type="entry name" value="PBP_like_2"/>
    <property type="match status" value="1"/>
</dbReference>
<feature type="domain" description="PBP" evidence="3">
    <location>
        <begin position="24"/>
        <end position="307"/>
    </location>
</feature>
<protein>
    <submittedName>
        <fullName evidence="4">Phosphate ABC transporter substrate-binding protein</fullName>
    </submittedName>
</protein>
<keyword evidence="1 2" id="KW-0732">Signal</keyword>
<dbReference type="SUPFAM" id="SSF53850">
    <property type="entry name" value="Periplasmic binding protein-like II"/>
    <property type="match status" value="1"/>
</dbReference>
<feature type="signal peptide" evidence="2">
    <location>
        <begin position="1"/>
        <end position="24"/>
    </location>
</feature>
<accession>A0A0P0P261</accession>
<feature type="chain" id="PRO_5006052684" evidence="2">
    <location>
        <begin position="25"/>
        <end position="347"/>
    </location>
</feature>
<dbReference type="STRING" id="69395.AQ619_15460"/>
<dbReference type="EMBL" id="CP013002">
    <property type="protein sequence ID" value="ALL14636.1"/>
    <property type="molecule type" value="Genomic_DNA"/>
</dbReference>